<dbReference type="AlphaFoldDB" id="A0A8J8AXN2"/>
<feature type="chain" id="PRO_5042774369" description="Lipoprotein" evidence="1">
    <location>
        <begin position="22"/>
        <end position="121"/>
    </location>
</feature>
<organism evidence="2">
    <name type="scientific">Coralloluteibacterium stylophorae</name>
    <dbReference type="NCBI Taxonomy" id="1776034"/>
    <lineage>
        <taxon>Bacteria</taxon>
        <taxon>Pseudomonadati</taxon>
        <taxon>Pseudomonadota</taxon>
        <taxon>Gammaproteobacteria</taxon>
        <taxon>Lysobacterales</taxon>
        <taxon>Lysobacteraceae</taxon>
        <taxon>Coralloluteibacterium</taxon>
    </lineage>
</organism>
<dbReference type="RefSeq" id="WP_211926719.1">
    <property type="nucleotide sequence ID" value="NZ_JAGQFT020000013.1"/>
</dbReference>
<evidence type="ECO:0000313" key="4">
    <source>
        <dbReference type="Proteomes" id="UP000675747"/>
    </source>
</evidence>
<comment type="caution">
    <text evidence="2">The sequence shown here is derived from an EMBL/GenBank/DDBJ whole genome shotgun (WGS) entry which is preliminary data.</text>
</comment>
<evidence type="ECO:0000313" key="3">
    <source>
        <dbReference type="EMBL" id="MBS7458656.1"/>
    </source>
</evidence>
<feature type="signal peptide" evidence="1">
    <location>
        <begin position="1"/>
        <end position="21"/>
    </location>
</feature>
<evidence type="ECO:0000313" key="2">
    <source>
        <dbReference type="EMBL" id="MBR0562791.1"/>
    </source>
</evidence>
<dbReference type="EMBL" id="JAGQFT020000013">
    <property type="protein sequence ID" value="MBS7458656.1"/>
    <property type="molecule type" value="Genomic_DNA"/>
</dbReference>
<gene>
    <name evidence="3" type="ORF">KB893_016060</name>
    <name evidence="2" type="ORF">KB893_09730</name>
</gene>
<name>A0A8J8AXN2_9GAMM</name>
<proteinExistence type="predicted"/>
<sequence>MTRQVPAIVVLTALAALPACAAEADPVDFDGRVIRDDGAATRFRLTLPAGESTGVLLDSGLRVDLVAADDGTGTVRLLDEAGRRLHETDADAARAPFAYLVCGGEARFVSPVADAAGLRCE</sequence>
<dbReference type="EMBL" id="JAGQFT010000075">
    <property type="protein sequence ID" value="MBR0562791.1"/>
    <property type="molecule type" value="Genomic_DNA"/>
</dbReference>
<evidence type="ECO:0000256" key="1">
    <source>
        <dbReference type="SAM" id="SignalP"/>
    </source>
</evidence>
<dbReference type="Proteomes" id="UP000675747">
    <property type="component" value="Unassembled WGS sequence"/>
</dbReference>
<protein>
    <recommendedName>
        <fullName evidence="5">Lipoprotein</fullName>
    </recommendedName>
</protein>
<keyword evidence="4" id="KW-1185">Reference proteome</keyword>
<reference evidence="3 4" key="1">
    <citation type="journal article" date="2021" name="Microbiol. Resour. Announc.">
        <title>Draft Genome Sequence of Coralloluteibacterium stylophorae LMG 29479T.</title>
        <authorList>
            <person name="Karlyshev A.V."/>
            <person name="Kudryashova E.B."/>
            <person name="Ariskina E.V."/>
            <person name="Conroy A.P."/>
            <person name="Abidueva E.Y."/>
        </authorList>
    </citation>
    <scope>NUCLEOTIDE SEQUENCE [LARGE SCALE GENOMIC DNA]</scope>
    <source>
        <strain evidence="3 4">LMG 29479</strain>
    </source>
</reference>
<accession>A0A8J8AXN2</accession>
<evidence type="ECO:0008006" key="5">
    <source>
        <dbReference type="Google" id="ProtNLM"/>
    </source>
</evidence>
<reference evidence="2" key="2">
    <citation type="submission" date="2021-04" db="EMBL/GenBank/DDBJ databases">
        <authorList>
            <person name="Karlyshev A.V."/>
        </authorList>
    </citation>
    <scope>NUCLEOTIDE SEQUENCE</scope>
    <source>
        <strain evidence="2">LMG 29479</strain>
    </source>
</reference>
<keyword evidence="1" id="KW-0732">Signal</keyword>